<dbReference type="InterPro" id="IPR000223">
    <property type="entry name" value="Pept_S26A_signal_pept_1"/>
</dbReference>
<feature type="domain" description="Peptidase S26" evidence="7">
    <location>
        <begin position="1"/>
        <end position="121"/>
    </location>
</feature>
<dbReference type="InterPro" id="IPR019533">
    <property type="entry name" value="Peptidase_S26"/>
</dbReference>
<evidence type="ECO:0000256" key="5">
    <source>
        <dbReference type="ARBA" id="ARBA00022801"/>
    </source>
</evidence>
<dbReference type="PANTHER" id="PTHR43390">
    <property type="entry name" value="SIGNAL PEPTIDASE I"/>
    <property type="match status" value="1"/>
</dbReference>
<dbReference type="PATRIC" id="fig|2064.6.peg.2721"/>
<comment type="similarity">
    <text evidence="3 6">Belongs to the peptidase S26 family.</text>
</comment>
<dbReference type="Proteomes" id="UP000032066">
    <property type="component" value="Unassembled WGS sequence"/>
</dbReference>
<dbReference type="InterPro" id="IPR036286">
    <property type="entry name" value="LexA/Signal_pep-like_sf"/>
</dbReference>
<evidence type="ECO:0000313" key="8">
    <source>
        <dbReference type="EMBL" id="KIQ65970.1"/>
    </source>
</evidence>
<organism evidence="8 9">
    <name type="scientific">Kitasatospora griseola</name>
    <name type="common">Streptomyces griseolosporeus</name>
    <dbReference type="NCBI Taxonomy" id="2064"/>
    <lineage>
        <taxon>Bacteria</taxon>
        <taxon>Bacillati</taxon>
        <taxon>Actinomycetota</taxon>
        <taxon>Actinomycetes</taxon>
        <taxon>Kitasatosporales</taxon>
        <taxon>Streptomycetaceae</taxon>
        <taxon>Kitasatospora</taxon>
    </lineage>
</organism>
<dbReference type="EMBL" id="JXZB01000002">
    <property type="protein sequence ID" value="KIQ65970.1"/>
    <property type="molecule type" value="Genomic_DNA"/>
</dbReference>
<dbReference type="SUPFAM" id="SSF51306">
    <property type="entry name" value="LexA/Signal peptidase"/>
    <property type="match status" value="1"/>
</dbReference>
<dbReference type="GO" id="GO:0006465">
    <property type="term" value="P:signal peptide processing"/>
    <property type="evidence" value="ECO:0007669"/>
    <property type="project" value="InterPro"/>
</dbReference>
<comment type="catalytic activity">
    <reaction evidence="1 6">
        <text>Cleavage of hydrophobic, N-terminal signal or leader sequences from secreted and periplasmic proteins.</text>
        <dbReference type="EC" id="3.4.21.89"/>
    </reaction>
</comment>
<dbReference type="CDD" id="cd06530">
    <property type="entry name" value="S26_SPase_I"/>
    <property type="match status" value="1"/>
</dbReference>
<comment type="subcellular location">
    <subcellularLocation>
        <location evidence="2">Cell membrane</location>
        <topology evidence="2">Single-pass type II membrane protein</topology>
    </subcellularLocation>
    <subcellularLocation>
        <location evidence="6">Membrane</location>
        <topology evidence="6">Single-pass type II membrane protein</topology>
    </subcellularLocation>
</comment>
<evidence type="ECO:0000256" key="4">
    <source>
        <dbReference type="ARBA" id="ARBA00013208"/>
    </source>
</evidence>
<dbReference type="PANTHER" id="PTHR43390:SF1">
    <property type="entry name" value="CHLOROPLAST PROCESSING PEPTIDASE"/>
    <property type="match status" value="1"/>
</dbReference>
<gene>
    <name evidence="8" type="ORF">TR51_12675</name>
</gene>
<keyword evidence="5 6" id="KW-0378">Hydrolase</keyword>
<dbReference type="AlphaFoldDB" id="A0A0D0NCM7"/>
<dbReference type="GO" id="GO:0005886">
    <property type="term" value="C:plasma membrane"/>
    <property type="evidence" value="ECO:0007669"/>
    <property type="project" value="UniProtKB-SubCell"/>
</dbReference>
<accession>A0A0D0NCM7</accession>
<keyword evidence="6" id="KW-0645">Protease</keyword>
<keyword evidence="9" id="KW-1185">Reference proteome</keyword>
<dbReference type="Pfam" id="PF10502">
    <property type="entry name" value="Peptidase_S26"/>
    <property type="match status" value="1"/>
</dbReference>
<evidence type="ECO:0000313" key="9">
    <source>
        <dbReference type="Proteomes" id="UP000032066"/>
    </source>
</evidence>
<keyword evidence="6" id="KW-0472">Membrane</keyword>
<dbReference type="InterPro" id="IPR019758">
    <property type="entry name" value="Pept_S26A_signal_pept_1_CS"/>
</dbReference>
<feature type="transmembrane region" description="Helical" evidence="6">
    <location>
        <begin position="129"/>
        <end position="155"/>
    </location>
</feature>
<dbReference type="PROSITE" id="PS00761">
    <property type="entry name" value="SPASE_I_3"/>
    <property type="match status" value="1"/>
</dbReference>
<keyword evidence="6" id="KW-1133">Transmembrane helix</keyword>
<dbReference type="Gene3D" id="2.10.109.10">
    <property type="entry name" value="Umud Fragment, subunit A"/>
    <property type="match status" value="1"/>
</dbReference>
<dbReference type="GO" id="GO:0004252">
    <property type="term" value="F:serine-type endopeptidase activity"/>
    <property type="evidence" value="ECO:0007669"/>
    <property type="project" value="InterPro"/>
</dbReference>
<dbReference type="NCBIfam" id="TIGR02227">
    <property type="entry name" value="sigpep_I_bact"/>
    <property type="match status" value="1"/>
</dbReference>
<keyword evidence="6" id="KW-0812">Transmembrane</keyword>
<comment type="caution">
    <text evidence="8">The sequence shown here is derived from an EMBL/GenBank/DDBJ whole genome shotgun (WGS) entry which is preliminary data.</text>
</comment>
<evidence type="ECO:0000256" key="2">
    <source>
        <dbReference type="ARBA" id="ARBA00004401"/>
    </source>
</evidence>
<evidence type="ECO:0000256" key="1">
    <source>
        <dbReference type="ARBA" id="ARBA00000677"/>
    </source>
</evidence>
<dbReference type="PRINTS" id="PR00727">
    <property type="entry name" value="LEADERPTASE"/>
</dbReference>
<evidence type="ECO:0000259" key="7">
    <source>
        <dbReference type="Pfam" id="PF10502"/>
    </source>
</evidence>
<dbReference type="EC" id="3.4.21.89" evidence="4 6"/>
<sequence length="173" mass="18152">MEPTYRPGQALVLTAVEPGEVRRGDVVVFRSSPAPGEPVSSHLKRVIALGGDRVSQCGDQPVQLNGAPLAEPYLEGGEVNGFRCFDTTVPDGQMFVMGDHRANSLDSRVWGAVPLDTVKARDVPSTVRALVAVGAAGVLGLLFVVVAAILGVIAARRRRTAPAAYPQWAATGP</sequence>
<dbReference type="STRING" id="2064.TR51_12675"/>
<evidence type="ECO:0000256" key="6">
    <source>
        <dbReference type="RuleBase" id="RU362042"/>
    </source>
</evidence>
<reference evidence="8 9" key="1">
    <citation type="submission" date="2015-02" db="EMBL/GenBank/DDBJ databases">
        <title>Draft genome sequence of Kitasatospora griseola MF730-N6, a bafilomycin, terpentecin and satosporin producer.</title>
        <authorList>
            <person name="Arens J.C."/>
            <person name="Haltli B."/>
            <person name="Kerr R.G."/>
        </authorList>
    </citation>
    <scope>NUCLEOTIDE SEQUENCE [LARGE SCALE GENOMIC DNA]</scope>
    <source>
        <strain evidence="8 9">MF730-N6</strain>
    </source>
</reference>
<evidence type="ECO:0000256" key="3">
    <source>
        <dbReference type="ARBA" id="ARBA00009370"/>
    </source>
</evidence>
<name>A0A0D0NCM7_KITGR</name>
<proteinExistence type="inferred from homology"/>
<protein>
    <recommendedName>
        <fullName evidence="4 6">Signal peptidase I</fullName>
        <ecNumber evidence="4 6">3.4.21.89</ecNumber>
    </recommendedName>
</protein>
<dbReference type="GO" id="GO:0009003">
    <property type="term" value="F:signal peptidase activity"/>
    <property type="evidence" value="ECO:0007669"/>
    <property type="project" value="UniProtKB-EC"/>
</dbReference>